<evidence type="ECO:0000313" key="3">
    <source>
        <dbReference type="Proteomes" id="UP000663826"/>
    </source>
</evidence>
<reference evidence="2" key="1">
    <citation type="submission" date="2021-01" db="EMBL/GenBank/DDBJ databases">
        <authorList>
            <person name="Kaushik A."/>
        </authorList>
    </citation>
    <scope>NUCLEOTIDE SEQUENCE</scope>
    <source>
        <strain evidence="2">AG1-1B</strain>
    </source>
</reference>
<accession>A0A8H2XQB0</accession>
<feature type="region of interest" description="Disordered" evidence="1">
    <location>
        <begin position="34"/>
        <end position="70"/>
    </location>
</feature>
<evidence type="ECO:0000256" key="1">
    <source>
        <dbReference type="SAM" id="MobiDB-lite"/>
    </source>
</evidence>
<dbReference type="EMBL" id="CAJMWQ010001065">
    <property type="protein sequence ID" value="CAE6432803.1"/>
    <property type="molecule type" value="Genomic_DNA"/>
</dbReference>
<comment type="caution">
    <text evidence="2">The sequence shown here is derived from an EMBL/GenBank/DDBJ whole genome shotgun (WGS) entry which is preliminary data.</text>
</comment>
<dbReference type="Proteomes" id="UP000663826">
    <property type="component" value="Unassembled WGS sequence"/>
</dbReference>
<gene>
    <name evidence="2" type="ORF">RDB_LOCUS61434</name>
</gene>
<name>A0A8H2XQB0_9AGAM</name>
<organism evidence="2 3">
    <name type="scientific">Rhizoctonia solani</name>
    <dbReference type="NCBI Taxonomy" id="456999"/>
    <lineage>
        <taxon>Eukaryota</taxon>
        <taxon>Fungi</taxon>
        <taxon>Dikarya</taxon>
        <taxon>Basidiomycota</taxon>
        <taxon>Agaricomycotina</taxon>
        <taxon>Agaricomycetes</taxon>
        <taxon>Cantharellales</taxon>
        <taxon>Ceratobasidiaceae</taxon>
        <taxon>Rhizoctonia</taxon>
    </lineage>
</organism>
<sequence length="424" mass="47055">MLLCPRYHTDLENKSVVKGRNAAIVAVCDPHEKDNLSRSTTEGVSHAVRRGKQPASQDSGGGQHPAPSSYEHSYKLRIEKKNSNEFYATEGLKKAVYEEAQISSQSDLSATAHSSEGLKRSLFGSVRWFILFVAVNYGPVDDPEKDMGFWIGTLWDSTHQRVTFRSCSGARATRENIGQVLGFLYYQAYVVQGMGRSNLFIYLTGEGDGKGGMTLLDGTSIDRAYIDLCLRELEENHQGGLAQTPVVQFDMCRYGVDPGRSIAVLGMTNKGIDAFYSCSAGEGALAMEFSPETLLSAYSIAFIMASCDLARSSSNSPHESTTADLDTLKKAIQWRLHQLTNVVNLARRSGRPSGIFHMIFYMLSKSSSIFKLPDLIPQSPDWGEASNLDLIIELSLMISEMMQVRQVYDKITNHIYFRMAARLF</sequence>
<protein>
    <submittedName>
        <fullName evidence="2">Uncharacterized protein</fullName>
    </submittedName>
</protein>
<evidence type="ECO:0000313" key="2">
    <source>
        <dbReference type="EMBL" id="CAE6432803.1"/>
    </source>
</evidence>
<dbReference type="AlphaFoldDB" id="A0A8H2XQB0"/>
<proteinExistence type="predicted"/>